<sequence length="195" mass="20264">MRAVVINCTLKATPQVSATEALADVVADCLRERDVEVSAFRAADLSLPPGTATDMGGSDAWPGVHDLLTGARVLVVASPARLGRASSLAWRVLERMSAMRAETGEDGRPVAYDKVAGVVATGQEDGVRHVVSGIGGALADIGYTIPGHAWVHAPGDPRAASRDRPRAHRAAATMAANLVTTARALEADPLERPSS</sequence>
<dbReference type="Pfam" id="PF03358">
    <property type="entry name" value="FMN_red"/>
    <property type="match status" value="1"/>
</dbReference>
<gene>
    <name evidence="2" type="ORF">K7472_11875</name>
</gene>
<dbReference type="EMBL" id="JAINVZ010000006">
    <property type="protein sequence ID" value="MBY8885543.1"/>
    <property type="molecule type" value="Genomic_DNA"/>
</dbReference>
<dbReference type="Proteomes" id="UP001198565">
    <property type="component" value="Unassembled WGS sequence"/>
</dbReference>
<evidence type="ECO:0000259" key="1">
    <source>
        <dbReference type="Pfam" id="PF03358"/>
    </source>
</evidence>
<accession>A0ABS7QRH7</accession>
<proteinExistence type="predicted"/>
<comment type="caution">
    <text evidence="2">The sequence shown here is derived from an EMBL/GenBank/DDBJ whole genome shotgun (WGS) entry which is preliminary data.</text>
</comment>
<evidence type="ECO:0000313" key="3">
    <source>
        <dbReference type="Proteomes" id="UP001198565"/>
    </source>
</evidence>
<feature type="domain" description="NADPH-dependent FMN reductase-like" evidence="1">
    <location>
        <begin position="1"/>
        <end position="131"/>
    </location>
</feature>
<name>A0ABS7QRH7_9ACTN</name>
<dbReference type="SUPFAM" id="SSF52218">
    <property type="entry name" value="Flavoproteins"/>
    <property type="match status" value="1"/>
</dbReference>
<dbReference type="RefSeq" id="WP_222976998.1">
    <property type="nucleotide sequence ID" value="NZ_JAINVZ010000006.1"/>
</dbReference>
<organism evidence="2 3">
    <name type="scientific">Streptantibioticus parmotrematis</name>
    <dbReference type="NCBI Taxonomy" id="2873249"/>
    <lineage>
        <taxon>Bacteria</taxon>
        <taxon>Bacillati</taxon>
        <taxon>Actinomycetota</taxon>
        <taxon>Actinomycetes</taxon>
        <taxon>Kitasatosporales</taxon>
        <taxon>Streptomycetaceae</taxon>
        <taxon>Streptantibioticus</taxon>
    </lineage>
</organism>
<protein>
    <submittedName>
        <fullName evidence="2">NAD(P)H-dependent oxidoreductase</fullName>
    </submittedName>
</protein>
<dbReference type="Gene3D" id="3.40.50.360">
    <property type="match status" value="1"/>
</dbReference>
<dbReference type="InterPro" id="IPR005025">
    <property type="entry name" value="FMN_Rdtase-like_dom"/>
</dbReference>
<dbReference type="InterPro" id="IPR029039">
    <property type="entry name" value="Flavoprotein-like_sf"/>
</dbReference>
<keyword evidence="3" id="KW-1185">Reference proteome</keyword>
<evidence type="ECO:0000313" key="2">
    <source>
        <dbReference type="EMBL" id="MBY8885543.1"/>
    </source>
</evidence>
<reference evidence="2 3" key="1">
    <citation type="submission" date="2021-08" db="EMBL/GenBank/DDBJ databases">
        <title>Streptomyces sp. PTM05 isolated from lichen.</title>
        <authorList>
            <person name="Somphong A."/>
            <person name="Phongsopitanun W."/>
            <person name="Tanasupawat S."/>
        </authorList>
    </citation>
    <scope>NUCLEOTIDE SEQUENCE [LARGE SCALE GENOMIC DNA]</scope>
    <source>
        <strain evidence="2 3">Ptm05</strain>
    </source>
</reference>